<dbReference type="PANTHER" id="PTHR11552">
    <property type="entry name" value="GLUCOSE-METHANOL-CHOLINE GMC OXIDOREDUCTASE"/>
    <property type="match status" value="1"/>
</dbReference>
<evidence type="ECO:0000259" key="8">
    <source>
        <dbReference type="Pfam" id="PF00732"/>
    </source>
</evidence>
<evidence type="ECO:0000256" key="7">
    <source>
        <dbReference type="PIRSR" id="PIRSR000137-2"/>
    </source>
</evidence>
<name>A0A9P7YDB7_9HELO</name>
<dbReference type="InterPro" id="IPR000172">
    <property type="entry name" value="GMC_OxRdtase_N"/>
</dbReference>
<reference evidence="10" key="1">
    <citation type="journal article" date="2021" name="IMA Fungus">
        <title>Genomic characterization of three marine fungi, including Emericellopsis atlantica sp. nov. with signatures of a generalist lifestyle and marine biomass degradation.</title>
        <authorList>
            <person name="Hagestad O.C."/>
            <person name="Hou L."/>
            <person name="Andersen J.H."/>
            <person name="Hansen E.H."/>
            <person name="Altermark B."/>
            <person name="Li C."/>
            <person name="Kuhnert E."/>
            <person name="Cox R.J."/>
            <person name="Crous P.W."/>
            <person name="Spatafora J.W."/>
            <person name="Lail K."/>
            <person name="Amirebrahimi M."/>
            <person name="Lipzen A."/>
            <person name="Pangilinan J."/>
            <person name="Andreopoulos W."/>
            <person name="Hayes R.D."/>
            <person name="Ng V."/>
            <person name="Grigoriev I.V."/>
            <person name="Jackson S.A."/>
            <person name="Sutton T.D.S."/>
            <person name="Dobson A.D.W."/>
            <person name="Rama T."/>
        </authorList>
    </citation>
    <scope>NUCLEOTIDE SEQUENCE</scope>
    <source>
        <strain evidence="10">TRa018bII</strain>
    </source>
</reference>
<evidence type="ECO:0000256" key="2">
    <source>
        <dbReference type="ARBA" id="ARBA00010790"/>
    </source>
</evidence>
<dbReference type="InterPro" id="IPR012132">
    <property type="entry name" value="GMC_OxRdtase"/>
</dbReference>
<dbReference type="Proteomes" id="UP000824998">
    <property type="component" value="Unassembled WGS sequence"/>
</dbReference>
<dbReference type="SUPFAM" id="SSF54373">
    <property type="entry name" value="FAD-linked reductases, C-terminal domain"/>
    <property type="match status" value="1"/>
</dbReference>
<evidence type="ECO:0000313" key="11">
    <source>
        <dbReference type="Proteomes" id="UP000824998"/>
    </source>
</evidence>
<keyword evidence="5" id="KW-0560">Oxidoreductase</keyword>
<dbReference type="OrthoDB" id="269227at2759"/>
<feature type="binding site" evidence="7">
    <location>
        <begin position="525"/>
        <end position="526"/>
    </location>
    <ligand>
        <name>FAD</name>
        <dbReference type="ChEBI" id="CHEBI:57692"/>
    </ligand>
</feature>
<keyword evidence="3" id="KW-0285">Flavoprotein</keyword>
<feature type="active site" description="Proton donor" evidence="6">
    <location>
        <position position="526"/>
    </location>
</feature>
<keyword evidence="4 7" id="KW-0274">FAD</keyword>
<evidence type="ECO:0000256" key="3">
    <source>
        <dbReference type="ARBA" id="ARBA00022630"/>
    </source>
</evidence>
<evidence type="ECO:0000256" key="1">
    <source>
        <dbReference type="ARBA" id="ARBA00001974"/>
    </source>
</evidence>
<comment type="similarity">
    <text evidence="2">Belongs to the GMC oxidoreductase family.</text>
</comment>
<feature type="binding site" evidence="7">
    <location>
        <position position="244"/>
    </location>
    <ligand>
        <name>FAD</name>
        <dbReference type="ChEBI" id="CHEBI:57692"/>
    </ligand>
</feature>
<keyword evidence="11" id="KW-1185">Reference proteome</keyword>
<evidence type="ECO:0000256" key="5">
    <source>
        <dbReference type="ARBA" id="ARBA00023002"/>
    </source>
</evidence>
<dbReference type="SUPFAM" id="SSF51905">
    <property type="entry name" value="FAD/NAD(P)-binding domain"/>
    <property type="match status" value="1"/>
</dbReference>
<dbReference type="Gene3D" id="3.50.50.60">
    <property type="entry name" value="FAD/NAD(P)-binding domain"/>
    <property type="match status" value="1"/>
</dbReference>
<dbReference type="Gene3D" id="3.30.560.10">
    <property type="entry name" value="Glucose Oxidase, domain 3"/>
    <property type="match status" value="1"/>
</dbReference>
<dbReference type="InterPro" id="IPR007867">
    <property type="entry name" value="GMC_OxRtase_C"/>
</dbReference>
<protein>
    <submittedName>
        <fullName evidence="10">Choline dehydrogenase</fullName>
    </submittedName>
</protein>
<gene>
    <name evidence="10" type="ORF">BJ875DRAFT_516556</name>
</gene>
<feature type="binding site" evidence="7">
    <location>
        <position position="99"/>
    </location>
    <ligand>
        <name>FAD</name>
        <dbReference type="ChEBI" id="CHEBI:57692"/>
    </ligand>
</feature>
<evidence type="ECO:0000256" key="6">
    <source>
        <dbReference type="PIRSR" id="PIRSR000137-1"/>
    </source>
</evidence>
<sequence>MTRLHTNLTASDFIRKSFDFLIVGGGTAGLVVAARLSENPHLTVGVLEAGSCALGKDKDEEGEDEDDVNIPGYYRQTLGGSRDWQFETIPQQGLGSGGTSALNFMTWNRGSRQDYDAWMELGNQGWGWDDLLPFFKKSETFHKPNQDVRTGAKANFDLEAVGSNGPIQISFPQEYSASHSLWHHTLNSLCVETNVAHLSGSNVGVWTSACSVEPEARTRSYSASAYYLPNASWSNLILLTEAVVVNILLDQENGAWVAKGIILSAGSVQSPQIIELSGIASTPVLSMAGISVKVDSPNVGENLQDHLMTTTVFEVNPSLENPDDLKTDMKLASSARYKYVNTKSGPLTILRCSICYLPLSHFVSPDILSSLTSLPPSIDHFSEQESFIFRRLSHSEKLGHIEYIFDLGNWSSFFKPNPSEGKKYGTMLQILQYPLSKGSIHIHPPDSAPTRPSTITDKLAIDPKYYAGRNGHLDLEIMTQCQRFAQKICSTKPLADIIRARAFPPPSVSDDELQEWIVQTTVTDWHPVGTCSMGGRGRVNTGVVDERLRVHGVRGPRVVDASIMPLQISAHLQATVYAIAEKAAHMILQDIGGYGE</sequence>
<feature type="domain" description="Glucose-methanol-choline oxidoreductase C-terminal" evidence="9">
    <location>
        <begin position="435"/>
        <end position="580"/>
    </location>
</feature>
<proteinExistence type="inferred from homology"/>
<dbReference type="PANTHER" id="PTHR11552:SF201">
    <property type="entry name" value="GLUCOSE-METHANOL-CHOLINE OXIDOREDUCTASE N-TERMINAL DOMAIN-CONTAINING PROTEIN"/>
    <property type="match status" value="1"/>
</dbReference>
<comment type="caution">
    <text evidence="10">The sequence shown here is derived from an EMBL/GenBank/DDBJ whole genome shotgun (WGS) entry which is preliminary data.</text>
</comment>
<dbReference type="Pfam" id="PF00732">
    <property type="entry name" value="GMC_oxred_N"/>
    <property type="match status" value="1"/>
</dbReference>
<feature type="domain" description="Glucose-methanol-choline oxidoreductase N-terminal" evidence="8">
    <location>
        <begin position="18"/>
        <end position="307"/>
    </location>
</feature>
<dbReference type="InterPro" id="IPR036188">
    <property type="entry name" value="FAD/NAD-bd_sf"/>
</dbReference>
<evidence type="ECO:0000256" key="4">
    <source>
        <dbReference type="ARBA" id="ARBA00022827"/>
    </source>
</evidence>
<dbReference type="GO" id="GO:0016614">
    <property type="term" value="F:oxidoreductase activity, acting on CH-OH group of donors"/>
    <property type="evidence" value="ECO:0007669"/>
    <property type="project" value="InterPro"/>
</dbReference>
<dbReference type="PIRSF" id="PIRSF000137">
    <property type="entry name" value="Alcohol_oxidase"/>
    <property type="match status" value="1"/>
</dbReference>
<evidence type="ECO:0000259" key="9">
    <source>
        <dbReference type="Pfam" id="PF05199"/>
    </source>
</evidence>
<dbReference type="GO" id="GO:0050660">
    <property type="term" value="F:flavin adenine dinucleotide binding"/>
    <property type="evidence" value="ECO:0007669"/>
    <property type="project" value="InterPro"/>
</dbReference>
<comment type="cofactor">
    <cofactor evidence="1 7">
        <name>FAD</name>
        <dbReference type="ChEBI" id="CHEBI:57692"/>
    </cofactor>
</comment>
<feature type="active site" description="Proton acceptor" evidence="6">
    <location>
        <position position="571"/>
    </location>
</feature>
<dbReference type="EMBL" id="MU251590">
    <property type="protein sequence ID" value="KAG9231634.1"/>
    <property type="molecule type" value="Genomic_DNA"/>
</dbReference>
<accession>A0A9P7YDB7</accession>
<evidence type="ECO:0000313" key="10">
    <source>
        <dbReference type="EMBL" id="KAG9231634.1"/>
    </source>
</evidence>
<dbReference type="Pfam" id="PF05199">
    <property type="entry name" value="GMC_oxred_C"/>
    <property type="match status" value="1"/>
</dbReference>
<organism evidence="10 11">
    <name type="scientific">Amylocarpus encephaloides</name>
    <dbReference type="NCBI Taxonomy" id="45428"/>
    <lineage>
        <taxon>Eukaryota</taxon>
        <taxon>Fungi</taxon>
        <taxon>Dikarya</taxon>
        <taxon>Ascomycota</taxon>
        <taxon>Pezizomycotina</taxon>
        <taxon>Leotiomycetes</taxon>
        <taxon>Helotiales</taxon>
        <taxon>Helotiales incertae sedis</taxon>
        <taxon>Amylocarpus</taxon>
    </lineage>
</organism>
<dbReference type="AlphaFoldDB" id="A0A9P7YDB7"/>